<name>A0A547Q7V6_9RHOB</name>
<sequence>MAQIDPSLREATETFLDEAASIATKKFGADAVRDNPGLTTDIALFMSNLIVAQATRRKG</sequence>
<comment type="caution">
    <text evidence="1">The sequence shown here is derived from an EMBL/GenBank/DDBJ whole genome shotgun (WGS) entry which is preliminary data.</text>
</comment>
<accession>A0A547Q7V6</accession>
<keyword evidence="2" id="KW-1185">Reference proteome</keyword>
<evidence type="ECO:0000313" key="1">
    <source>
        <dbReference type="EMBL" id="TRD22475.1"/>
    </source>
</evidence>
<dbReference type="AlphaFoldDB" id="A0A547Q7V6"/>
<dbReference type="EMBL" id="VFSV01000006">
    <property type="protein sequence ID" value="TRD22475.1"/>
    <property type="molecule type" value="Genomic_DNA"/>
</dbReference>
<proteinExistence type="predicted"/>
<reference evidence="1 2" key="1">
    <citation type="submission" date="2019-06" db="EMBL/GenBank/DDBJ databases">
        <title>Paenimaribius caenipelagi gen. nov., sp. nov., isolated from a tidal flat.</title>
        <authorList>
            <person name="Yoon J.-H."/>
        </authorList>
    </citation>
    <scope>NUCLEOTIDE SEQUENCE [LARGE SCALE GENOMIC DNA]</scope>
    <source>
        <strain evidence="1 2">JBTF-M29</strain>
    </source>
</reference>
<evidence type="ECO:0000313" key="2">
    <source>
        <dbReference type="Proteomes" id="UP000318590"/>
    </source>
</evidence>
<protein>
    <submittedName>
        <fullName evidence="1">Uncharacterized protein</fullName>
    </submittedName>
</protein>
<dbReference type="Proteomes" id="UP000318590">
    <property type="component" value="Unassembled WGS sequence"/>
</dbReference>
<dbReference type="RefSeq" id="WP_142833776.1">
    <property type="nucleotide sequence ID" value="NZ_VFSV01000006.1"/>
</dbReference>
<gene>
    <name evidence="1" type="ORF">FEV53_05305</name>
</gene>
<organism evidence="1 2">
    <name type="scientific">Palleronia caenipelagi</name>
    <dbReference type="NCBI Taxonomy" id="2489174"/>
    <lineage>
        <taxon>Bacteria</taxon>
        <taxon>Pseudomonadati</taxon>
        <taxon>Pseudomonadota</taxon>
        <taxon>Alphaproteobacteria</taxon>
        <taxon>Rhodobacterales</taxon>
        <taxon>Roseobacteraceae</taxon>
        <taxon>Palleronia</taxon>
    </lineage>
</organism>